<feature type="transmembrane region" description="Helical" evidence="1">
    <location>
        <begin position="155"/>
        <end position="177"/>
    </location>
</feature>
<comment type="caution">
    <text evidence="2">The sequence shown here is derived from an EMBL/GenBank/DDBJ whole genome shotgun (WGS) entry which is preliminary data.</text>
</comment>
<feature type="transmembrane region" description="Helical" evidence="1">
    <location>
        <begin position="125"/>
        <end position="143"/>
    </location>
</feature>
<dbReference type="Pfam" id="PF12412">
    <property type="entry name" value="DUF3667"/>
    <property type="match status" value="1"/>
</dbReference>
<dbReference type="EMBL" id="RCZH01000018">
    <property type="protein sequence ID" value="TPG34811.1"/>
    <property type="molecule type" value="Genomic_DNA"/>
</dbReference>
<evidence type="ECO:0000256" key="1">
    <source>
        <dbReference type="SAM" id="Phobius"/>
    </source>
</evidence>
<dbReference type="OrthoDB" id="7446256at2"/>
<keyword evidence="3" id="KW-1185">Reference proteome</keyword>
<organism evidence="2 3">
    <name type="scientific">Flavobacterium pectinovorum</name>
    <dbReference type="NCBI Taxonomy" id="29533"/>
    <lineage>
        <taxon>Bacteria</taxon>
        <taxon>Pseudomonadati</taxon>
        <taxon>Bacteroidota</taxon>
        <taxon>Flavobacteriia</taxon>
        <taxon>Flavobacteriales</taxon>
        <taxon>Flavobacteriaceae</taxon>
        <taxon>Flavobacterium</taxon>
    </lineage>
</organism>
<protein>
    <submittedName>
        <fullName evidence="2">DUF3667 domain-containing protein</fullName>
    </submittedName>
</protein>
<name>A0A502EEM8_9FLAO</name>
<accession>A0A502EEM8</accession>
<dbReference type="InterPro" id="IPR022134">
    <property type="entry name" value="DUF3667"/>
</dbReference>
<proteinExistence type="predicted"/>
<keyword evidence="1" id="KW-0472">Membrane</keyword>
<keyword evidence="1" id="KW-0812">Transmembrane</keyword>
<feature type="transmembrane region" description="Helical" evidence="1">
    <location>
        <begin position="192"/>
        <end position="211"/>
    </location>
</feature>
<sequence length="248" mass="29138">MDAKAINCKNCEVLFQGKYCPNCKQSAETTRITWHELGHHLLHAFFHVDRGLLHTVIEMLLRPGKTITEYLEGKRAYHFNPFLFLILLGGTASLLYAAFHVNVIADRIDTESIEKFNPIFAHKHFTIVAGIVLFFLTLTDLILYRERKYTTPELLISNAFQLGEILLLLILVLPFLYYQNYLNAEFKMHIELRYVILIGMYLYLFLVRYHLYQAKRNYLLILKIIVQLIFMCIIIQYRAAKMIVETIQ</sequence>
<reference evidence="2 3" key="1">
    <citation type="journal article" date="2019" name="Environ. Microbiol.">
        <title>Species interactions and distinct microbial communities in high Arctic permafrost affected cryosols are associated with the CH4 and CO2 gas fluxes.</title>
        <authorList>
            <person name="Altshuler I."/>
            <person name="Hamel J."/>
            <person name="Turney S."/>
            <person name="Magnuson E."/>
            <person name="Levesque R."/>
            <person name="Greer C."/>
            <person name="Whyte L.G."/>
        </authorList>
    </citation>
    <scope>NUCLEOTIDE SEQUENCE [LARGE SCALE GENOMIC DNA]</scope>
    <source>
        <strain evidence="2 3">42</strain>
    </source>
</reference>
<feature type="transmembrane region" description="Helical" evidence="1">
    <location>
        <begin position="82"/>
        <end position="105"/>
    </location>
</feature>
<dbReference type="Proteomes" id="UP000319700">
    <property type="component" value="Unassembled WGS sequence"/>
</dbReference>
<feature type="transmembrane region" description="Helical" evidence="1">
    <location>
        <begin position="218"/>
        <end position="239"/>
    </location>
</feature>
<gene>
    <name evidence="2" type="ORF">EAH81_22300</name>
</gene>
<keyword evidence="1" id="KW-1133">Transmembrane helix</keyword>
<dbReference type="RefSeq" id="WP_140511144.1">
    <property type="nucleotide sequence ID" value="NZ_RCZH01000018.1"/>
</dbReference>
<dbReference type="AlphaFoldDB" id="A0A502EEM8"/>
<evidence type="ECO:0000313" key="2">
    <source>
        <dbReference type="EMBL" id="TPG34811.1"/>
    </source>
</evidence>
<evidence type="ECO:0000313" key="3">
    <source>
        <dbReference type="Proteomes" id="UP000319700"/>
    </source>
</evidence>